<dbReference type="AlphaFoldDB" id="A0A1J5TPG1"/>
<dbReference type="SUPFAM" id="SSF50249">
    <property type="entry name" value="Nucleic acid-binding proteins"/>
    <property type="match status" value="1"/>
</dbReference>
<feature type="coiled-coil region" evidence="1">
    <location>
        <begin position="535"/>
        <end position="562"/>
    </location>
</feature>
<keyword evidence="1" id="KW-0175">Coiled coil</keyword>
<dbReference type="PANTHER" id="PTHR23355">
    <property type="entry name" value="RIBONUCLEASE"/>
    <property type="match status" value="1"/>
</dbReference>
<accession>A0A1J5TPG1</accession>
<dbReference type="EMBL" id="MIYY01000029">
    <property type="protein sequence ID" value="OIR22817.1"/>
    <property type="molecule type" value="Genomic_DNA"/>
</dbReference>
<dbReference type="GO" id="GO:0005829">
    <property type="term" value="C:cytosol"/>
    <property type="evidence" value="ECO:0007669"/>
    <property type="project" value="TreeGrafter"/>
</dbReference>
<reference evidence="3 4" key="1">
    <citation type="submission" date="2016-08" db="EMBL/GenBank/DDBJ databases">
        <title>New Insights into Marine Group III Euryarchaeota, from dark to light.</title>
        <authorList>
            <person name="Haro-Moreno J.M."/>
            <person name="Rodriguez-Valera F."/>
            <person name="Lopez-Garcia P."/>
            <person name="Moreira D."/>
            <person name="Martin-Cuadrado A.B."/>
        </authorList>
    </citation>
    <scope>NUCLEOTIDE SEQUENCE [LARGE SCALE GENOMIC DNA]</scope>
    <source>
        <strain evidence="3">CG-Epi3</strain>
    </source>
</reference>
<evidence type="ECO:0000256" key="1">
    <source>
        <dbReference type="SAM" id="Coils"/>
    </source>
</evidence>
<sequence length="758" mass="86787">MSQKNKSRKMPLSPDEKLWRRISVKFGNNKELWNRIWNSNTIYSFIIEKEKLRLNNKESKQLKSKIDEILAHSKKGRQWFLHQEKTNFTLRKLNEISEIEASVRNWRHFFNSYSPTEDIPLTGQLPSKETTNYNLIEDVWFALISNEKLPEEFSLSEKEYIVKWRTYDLIEDAKIFATTCSGLRFRDYLPSIALLLIKSKRISASQLLDLRLNHLRINGSNSFGRDYDSRLSDIAERIPDVDANNALKNGRTDLRHLPFVTIDPKTAKDFDDAICLVEEKGKQTLWVAIADVAHYIKPDTLLDEEAQARATSVYLPHVVLPMLPSRLADNLCSLRAKVPRLAMAVSMQIEDDWTVGKVAAFESIIEVRENLSYEDALDNPRFKNMMDLAQGLRQNEIRLNLNSAELRPKVEDDKISVNVKWPNKATEMIETFMVTTNNSIGIMLGKENAPLPWRSHAPPDSPEVEELNAKFEAMGINIELPMPSVKKFGQSEEAELASMLGDWANSGNIQISGLEISDDDEVPQYLKNVLDPEARKDILISLKEAQEKASNLKNKTRRVVDHGLFYLLQRAVYSPDNLGHFGLNLDAYVHFTSPIRRYADLVVHRQLKSFLKEEEWVHSEAEITKISEQCTANSREAKTIEWELVANAFHLHLLRGGTIDSIKDSDDVLELKQWPARVVGLRNPWIFLDLLDDGAIRGKLHVSQLGDGRRLSTDEFGLTLIDENVKEFENIVLSLGQKFACRLRGLDLWSGELDLAPV</sequence>
<dbReference type="PANTHER" id="PTHR23355:SF9">
    <property type="entry name" value="DIS3-LIKE EXONUCLEASE 2"/>
    <property type="match status" value="1"/>
</dbReference>
<dbReference type="Proteomes" id="UP000183138">
    <property type="component" value="Unassembled WGS sequence"/>
</dbReference>
<dbReference type="GO" id="GO:0006402">
    <property type="term" value="P:mRNA catabolic process"/>
    <property type="evidence" value="ECO:0007669"/>
    <property type="project" value="TreeGrafter"/>
</dbReference>
<dbReference type="SMART" id="SM00955">
    <property type="entry name" value="RNB"/>
    <property type="match status" value="1"/>
</dbReference>
<protein>
    <recommendedName>
        <fullName evidence="2">RNB domain-containing protein</fullName>
    </recommendedName>
</protein>
<dbReference type="GO" id="GO:0004540">
    <property type="term" value="F:RNA nuclease activity"/>
    <property type="evidence" value="ECO:0007669"/>
    <property type="project" value="InterPro"/>
</dbReference>
<dbReference type="InterPro" id="IPR012340">
    <property type="entry name" value="NA-bd_OB-fold"/>
</dbReference>
<name>A0A1J5TPG1_9ARCH</name>
<dbReference type="InterPro" id="IPR022966">
    <property type="entry name" value="RNase_II/R_CS"/>
</dbReference>
<comment type="caution">
    <text evidence="3">The sequence shown here is derived from an EMBL/GenBank/DDBJ whole genome shotgun (WGS) entry which is preliminary data.</text>
</comment>
<evidence type="ECO:0000313" key="3">
    <source>
        <dbReference type="EMBL" id="OIR22817.1"/>
    </source>
</evidence>
<organism evidence="3 4">
    <name type="scientific">Marine Group III euryarchaeote CG-Epi3</name>
    <dbReference type="NCBI Taxonomy" id="1888997"/>
    <lineage>
        <taxon>Archaea</taxon>
        <taxon>Methanobacteriati</taxon>
        <taxon>Thermoplasmatota</taxon>
        <taxon>Thermoplasmata</taxon>
        <taxon>Candidatus Thermoprofundales</taxon>
    </lineage>
</organism>
<evidence type="ECO:0000259" key="2">
    <source>
        <dbReference type="SMART" id="SM00955"/>
    </source>
</evidence>
<dbReference type="PROSITE" id="PS01175">
    <property type="entry name" value="RIBONUCLEASE_II"/>
    <property type="match status" value="1"/>
</dbReference>
<feature type="domain" description="RNB" evidence="2">
    <location>
        <begin position="251"/>
        <end position="613"/>
    </location>
</feature>
<dbReference type="Pfam" id="PF00773">
    <property type="entry name" value="RNB"/>
    <property type="match status" value="1"/>
</dbReference>
<dbReference type="InterPro" id="IPR001900">
    <property type="entry name" value="RNase_II/R"/>
</dbReference>
<dbReference type="InterPro" id="IPR050180">
    <property type="entry name" value="RNR_Ribonuclease"/>
</dbReference>
<gene>
    <name evidence="3" type="ORF">BEU00_01655</name>
</gene>
<proteinExistence type="predicted"/>
<evidence type="ECO:0000313" key="4">
    <source>
        <dbReference type="Proteomes" id="UP000183138"/>
    </source>
</evidence>
<dbReference type="GO" id="GO:0003723">
    <property type="term" value="F:RNA binding"/>
    <property type="evidence" value="ECO:0007669"/>
    <property type="project" value="InterPro"/>
</dbReference>